<dbReference type="EnsemblPlants" id="OB01G23220.1">
    <property type="protein sequence ID" value="OB01G23220.1"/>
    <property type="gene ID" value="OB01G23220"/>
</dbReference>
<dbReference type="Proteomes" id="UP000006038">
    <property type="component" value="Chromosome 1"/>
</dbReference>
<dbReference type="PANTHER" id="PTHR34268">
    <property type="entry name" value="OS01G0321850 PROTEIN"/>
    <property type="match status" value="1"/>
</dbReference>
<accession>J3KZB6</accession>
<evidence type="ECO:0000313" key="4">
    <source>
        <dbReference type="Proteomes" id="UP000006038"/>
    </source>
</evidence>
<evidence type="ECO:0000256" key="2">
    <source>
        <dbReference type="SAM" id="Phobius"/>
    </source>
</evidence>
<reference evidence="3" key="1">
    <citation type="journal article" date="2013" name="Nat. Commun.">
        <title>Whole-genome sequencing of Oryza brachyantha reveals mechanisms underlying Oryza genome evolution.</title>
        <authorList>
            <person name="Chen J."/>
            <person name="Huang Q."/>
            <person name="Gao D."/>
            <person name="Wang J."/>
            <person name="Lang Y."/>
            <person name="Liu T."/>
            <person name="Li B."/>
            <person name="Bai Z."/>
            <person name="Luis Goicoechea J."/>
            <person name="Liang C."/>
            <person name="Chen C."/>
            <person name="Zhang W."/>
            <person name="Sun S."/>
            <person name="Liao Y."/>
            <person name="Zhang X."/>
            <person name="Yang L."/>
            <person name="Song C."/>
            <person name="Wang M."/>
            <person name="Shi J."/>
            <person name="Liu G."/>
            <person name="Liu J."/>
            <person name="Zhou H."/>
            <person name="Zhou W."/>
            <person name="Yu Q."/>
            <person name="An N."/>
            <person name="Chen Y."/>
            <person name="Cai Q."/>
            <person name="Wang B."/>
            <person name="Liu B."/>
            <person name="Min J."/>
            <person name="Huang Y."/>
            <person name="Wu H."/>
            <person name="Li Z."/>
            <person name="Zhang Y."/>
            <person name="Yin Y."/>
            <person name="Song W."/>
            <person name="Jiang J."/>
            <person name="Jackson S.A."/>
            <person name="Wing R.A."/>
            <person name="Wang J."/>
            <person name="Chen M."/>
        </authorList>
    </citation>
    <scope>NUCLEOTIDE SEQUENCE [LARGE SCALE GENOMIC DNA]</scope>
    <source>
        <strain evidence="3">cv. IRGC 101232</strain>
    </source>
</reference>
<sequence length="120" mass="12883">MDRHFDYFEFAGGHETLAKFAAFLVVQTLVYLILSNSGSGVFSGDSFRRRRPVPVVERSESARRMAALLADMAWFGGELAAGPSTPSSAGSQRGGRTPNDGGGEADGELELMLMRCSFSS</sequence>
<keyword evidence="2" id="KW-1133">Transmembrane helix</keyword>
<name>J3KZB6_ORYBR</name>
<feature type="compositionally biased region" description="Low complexity" evidence="1">
    <location>
        <begin position="80"/>
        <end position="91"/>
    </location>
</feature>
<protein>
    <submittedName>
        <fullName evidence="3">Uncharacterized protein</fullName>
    </submittedName>
</protein>
<proteinExistence type="predicted"/>
<keyword evidence="2" id="KW-0472">Membrane</keyword>
<dbReference type="AlphaFoldDB" id="J3KZB6"/>
<feature type="transmembrane region" description="Helical" evidence="2">
    <location>
        <begin position="20"/>
        <end position="42"/>
    </location>
</feature>
<evidence type="ECO:0000256" key="1">
    <source>
        <dbReference type="SAM" id="MobiDB-lite"/>
    </source>
</evidence>
<keyword evidence="2" id="KW-0812">Transmembrane</keyword>
<dbReference type="PANTHER" id="PTHR34268:SF14">
    <property type="entry name" value="OS01G0321850 PROTEIN"/>
    <property type="match status" value="1"/>
</dbReference>
<feature type="region of interest" description="Disordered" evidence="1">
    <location>
        <begin position="80"/>
        <end position="107"/>
    </location>
</feature>
<evidence type="ECO:0000313" key="3">
    <source>
        <dbReference type="EnsemblPlants" id="OB01G23220.1"/>
    </source>
</evidence>
<dbReference type="HOGENOM" id="CLU_147649_0_0_1"/>
<reference evidence="3" key="2">
    <citation type="submission" date="2013-04" db="UniProtKB">
        <authorList>
            <consortium name="EnsemblPlants"/>
        </authorList>
    </citation>
    <scope>IDENTIFICATION</scope>
</reference>
<keyword evidence="4" id="KW-1185">Reference proteome</keyword>
<dbReference type="Gramene" id="OB01G23220.1">
    <property type="protein sequence ID" value="OB01G23220.1"/>
    <property type="gene ID" value="OB01G23220"/>
</dbReference>
<organism evidence="3">
    <name type="scientific">Oryza brachyantha</name>
    <name type="common">malo sina</name>
    <dbReference type="NCBI Taxonomy" id="4533"/>
    <lineage>
        <taxon>Eukaryota</taxon>
        <taxon>Viridiplantae</taxon>
        <taxon>Streptophyta</taxon>
        <taxon>Embryophyta</taxon>
        <taxon>Tracheophyta</taxon>
        <taxon>Spermatophyta</taxon>
        <taxon>Magnoliopsida</taxon>
        <taxon>Liliopsida</taxon>
        <taxon>Poales</taxon>
        <taxon>Poaceae</taxon>
        <taxon>BOP clade</taxon>
        <taxon>Oryzoideae</taxon>
        <taxon>Oryzeae</taxon>
        <taxon>Oryzinae</taxon>
        <taxon>Oryza</taxon>
    </lineage>
</organism>